<name>A0A0F8YR53_9ZZZZ</name>
<comment type="caution">
    <text evidence="1">The sequence shown here is derived from an EMBL/GenBank/DDBJ whole genome shotgun (WGS) entry which is preliminary data.</text>
</comment>
<dbReference type="InterPro" id="IPR016167">
    <property type="entry name" value="FAD-bd_PCMH_sub1"/>
</dbReference>
<dbReference type="AlphaFoldDB" id="A0A0F8YR53"/>
<dbReference type="Gene3D" id="3.30.43.10">
    <property type="entry name" value="Uridine Diphospho-n-acetylenolpyruvylglucosamine Reductase, domain 2"/>
    <property type="match status" value="1"/>
</dbReference>
<proteinExistence type="predicted"/>
<dbReference type="EMBL" id="LAZR01067991">
    <property type="protein sequence ID" value="KKK50501.1"/>
    <property type="molecule type" value="Genomic_DNA"/>
</dbReference>
<reference evidence="1" key="1">
    <citation type="journal article" date="2015" name="Nature">
        <title>Complex archaea that bridge the gap between prokaryotes and eukaryotes.</title>
        <authorList>
            <person name="Spang A."/>
            <person name="Saw J.H."/>
            <person name="Jorgensen S.L."/>
            <person name="Zaremba-Niedzwiedzka K."/>
            <person name="Martijn J."/>
            <person name="Lind A.E."/>
            <person name="van Eijk R."/>
            <person name="Schleper C."/>
            <person name="Guy L."/>
            <person name="Ettema T.J."/>
        </authorList>
    </citation>
    <scope>NUCLEOTIDE SEQUENCE</scope>
</reference>
<sequence>MDQEPINSIPGIQFNVLLKDYTTFRIGGRTKYFFIARTKGELIEIINDRLPQIGIEASKKIKNLIVEISQGLPGYVHLATREATLSAINRKSRLIEKSDYDAGIEQSVRRAQESIVSTYNKAIYSAKENIYKEVLLACAMVVTDDRGKFSASDVRAPLSKILGRNVEIGNFARHLAAFCNPDRGLVLRKTGKPKRFQYQFINAPLQPY</sequence>
<feature type="non-terminal residue" evidence="1">
    <location>
        <position position="208"/>
    </location>
</feature>
<protein>
    <submittedName>
        <fullName evidence="1">Uncharacterized protein</fullName>
    </submittedName>
</protein>
<evidence type="ECO:0000313" key="1">
    <source>
        <dbReference type="EMBL" id="KKK50501.1"/>
    </source>
</evidence>
<organism evidence="1">
    <name type="scientific">marine sediment metagenome</name>
    <dbReference type="NCBI Taxonomy" id="412755"/>
    <lineage>
        <taxon>unclassified sequences</taxon>
        <taxon>metagenomes</taxon>
        <taxon>ecological metagenomes</taxon>
    </lineage>
</organism>
<gene>
    <name evidence="1" type="ORF">LCGC14_3124400</name>
</gene>
<accession>A0A0F8YR53</accession>